<accession>A0A0F7LFB3</accession>
<keyword evidence="1" id="KW-0808">Transferase</keyword>
<proteinExistence type="evidence at transcript level"/>
<sequence length="67" mass="7536">LVRLILLSYGQLNGLLFEGRVLTNLRTKSQIETFMFLLLKEVPGIDLSKEILMRLGVEPAQMTASLC</sequence>
<feature type="non-terminal residue" evidence="1">
    <location>
        <position position="1"/>
    </location>
</feature>
<feature type="non-terminal residue" evidence="1">
    <location>
        <position position="67"/>
    </location>
</feature>
<dbReference type="EC" id="2.7.1.1" evidence="1"/>
<protein>
    <submittedName>
        <fullName evidence="1">Hexokinase 1</fullName>
        <ecNumber evidence="1">2.7.1.1</ecNumber>
    </submittedName>
</protein>
<evidence type="ECO:0000313" key="1">
    <source>
        <dbReference type="EMBL" id="AKH60859.1"/>
    </source>
</evidence>
<dbReference type="AlphaFoldDB" id="A0A0F7LFB3"/>
<keyword evidence="1" id="KW-0418">Kinase</keyword>
<dbReference type="GO" id="GO:0004396">
    <property type="term" value="F:hexokinase activity"/>
    <property type="evidence" value="ECO:0007669"/>
    <property type="project" value="UniProtKB-EC"/>
</dbReference>
<reference evidence="1" key="1">
    <citation type="submission" date="2014-12" db="EMBL/GenBank/DDBJ databases">
        <authorList>
            <person name="Bhumarkar R."/>
            <person name="Sahoo S."/>
        </authorList>
    </citation>
    <scope>NUCLEOTIDE SEQUENCE</scope>
</reference>
<organism evidence="1">
    <name type="scientific">Pangasianodon hypophthalmus</name>
    <name type="common">Striped catfish</name>
    <name type="synonym">Helicophagus hypophthalmus</name>
    <dbReference type="NCBI Taxonomy" id="310915"/>
    <lineage>
        <taxon>Eukaryota</taxon>
        <taxon>Metazoa</taxon>
        <taxon>Chordata</taxon>
        <taxon>Craniata</taxon>
        <taxon>Vertebrata</taxon>
        <taxon>Euteleostomi</taxon>
        <taxon>Actinopterygii</taxon>
        <taxon>Neopterygii</taxon>
        <taxon>Teleostei</taxon>
        <taxon>Ostariophysi</taxon>
        <taxon>Siluriformes</taxon>
        <taxon>Pangasiidae</taxon>
        <taxon>Pangasianodon</taxon>
    </lineage>
</organism>
<name>A0A0F7LFB3_PANHP</name>
<dbReference type="EMBL" id="KP307918">
    <property type="protein sequence ID" value="AKH60859.1"/>
    <property type="molecule type" value="mRNA"/>
</dbReference>